<evidence type="ECO:0000313" key="2">
    <source>
        <dbReference type="Proteomes" id="UP001476583"/>
    </source>
</evidence>
<organism evidence="1 2">
    <name type="scientific">Ectopseudomonas mendocina</name>
    <name type="common">Pseudomonas mendocina</name>
    <dbReference type="NCBI Taxonomy" id="300"/>
    <lineage>
        <taxon>Bacteria</taxon>
        <taxon>Pseudomonadati</taxon>
        <taxon>Pseudomonadota</taxon>
        <taxon>Gammaproteobacteria</taxon>
        <taxon>Pseudomonadales</taxon>
        <taxon>Pseudomonadaceae</taxon>
        <taxon>Ectopseudomonas</taxon>
    </lineage>
</organism>
<name>A0ABZ2RD42_ECTME</name>
<protein>
    <submittedName>
        <fullName evidence="1">DUF6246 family protein</fullName>
    </submittedName>
</protein>
<gene>
    <name evidence="1" type="ORF">WG219_11155</name>
</gene>
<dbReference type="InterPro" id="IPR046213">
    <property type="entry name" value="DUF6246"/>
</dbReference>
<evidence type="ECO:0000313" key="1">
    <source>
        <dbReference type="EMBL" id="WXL23913.1"/>
    </source>
</evidence>
<accession>A0ABZ2RD42</accession>
<proteinExistence type="predicted"/>
<sequence length="202" mass="22375">MILTEIGEIGVHVGDHCYRLRPSLYAMSKLGSPSEIVSLFANVMGDPLTKVHQHSQFRDALEVIHACTEEDVTEVFGYYNERFKYVLKKADPAHIIPLARCLLKHGVIGALPPLPVKSDEDREYTAEFVARDHVAVAMAHLGVSEAEAWNMTMTSLVGALRAKFPQAESDSPGAKAPTIEEAEAALDWHDKVLEKRKKRLSA</sequence>
<reference evidence="1 2" key="1">
    <citation type="submission" date="2024-03" db="EMBL/GenBank/DDBJ databases">
        <title>Complete genome of BD2.</title>
        <authorList>
            <person name="Cao G."/>
        </authorList>
    </citation>
    <scope>NUCLEOTIDE SEQUENCE [LARGE SCALE GENOMIC DNA]</scope>
    <source>
        <strain evidence="1 2">BD2</strain>
    </source>
</reference>
<dbReference type="Proteomes" id="UP001476583">
    <property type="component" value="Chromosome"/>
</dbReference>
<dbReference type="EMBL" id="CP148074">
    <property type="protein sequence ID" value="WXL23913.1"/>
    <property type="molecule type" value="Genomic_DNA"/>
</dbReference>
<dbReference type="Pfam" id="PF19759">
    <property type="entry name" value="DUF6246"/>
    <property type="match status" value="1"/>
</dbReference>
<keyword evidence="2" id="KW-1185">Reference proteome</keyword>